<name>A0A160T7J4_9CHLR</name>
<organism evidence="1 2">
    <name type="scientific">Candidatus Promineifilum breve</name>
    <dbReference type="NCBI Taxonomy" id="1806508"/>
    <lineage>
        <taxon>Bacteria</taxon>
        <taxon>Bacillati</taxon>
        <taxon>Chloroflexota</taxon>
        <taxon>Ardenticatenia</taxon>
        <taxon>Candidatus Promineifilales</taxon>
        <taxon>Candidatus Promineifilaceae</taxon>
        <taxon>Candidatus Promineifilum</taxon>
    </lineage>
</organism>
<dbReference type="AlphaFoldDB" id="A0A160T7J4"/>
<evidence type="ECO:0000313" key="2">
    <source>
        <dbReference type="Proteomes" id="UP000215027"/>
    </source>
</evidence>
<dbReference type="EMBL" id="LN890656">
    <property type="protein sequence ID" value="CUS06064.1"/>
    <property type="molecule type" value="Genomic_DNA"/>
</dbReference>
<reference evidence="1" key="1">
    <citation type="submission" date="2016-01" db="EMBL/GenBank/DDBJ databases">
        <authorList>
            <person name="Mcilroy J.S."/>
            <person name="Karst M S."/>
            <person name="Albertsen M."/>
        </authorList>
    </citation>
    <scope>NUCLEOTIDE SEQUENCE</scope>
    <source>
        <strain evidence="1">Cfx-K</strain>
    </source>
</reference>
<evidence type="ECO:0000313" key="1">
    <source>
        <dbReference type="EMBL" id="CUS06064.1"/>
    </source>
</evidence>
<proteinExistence type="predicted"/>
<keyword evidence="2" id="KW-1185">Reference proteome</keyword>
<gene>
    <name evidence="1" type="ORF">CFX0092_B0530</name>
</gene>
<dbReference type="InterPro" id="IPR057930">
    <property type="entry name" value="Antitoxin_put"/>
</dbReference>
<dbReference type="RefSeq" id="WP_095045393.1">
    <property type="nucleotide sequence ID" value="NZ_LN890656.1"/>
</dbReference>
<dbReference type="KEGG" id="pbf:CFX0092_B0530"/>
<dbReference type="Pfam" id="PF25734">
    <property type="entry name" value="RelB_like_antitoxin"/>
    <property type="match status" value="1"/>
</dbReference>
<accession>A0A160T7J4</accession>
<protein>
    <submittedName>
        <fullName evidence="1">Uncharacterized protein</fullName>
    </submittedName>
</protein>
<dbReference type="Proteomes" id="UP000215027">
    <property type="component" value="Chromosome II"/>
</dbReference>
<sequence length="71" mass="7924">MTLMTFSLEEEKVRDLLKEVMLELMAERPEIFQDILSEAIEDAGLLVAIAEGESSERVSRSEIEAILAGRA</sequence>